<feature type="compositionally biased region" description="Polar residues" evidence="1">
    <location>
        <begin position="75"/>
        <end position="93"/>
    </location>
</feature>
<evidence type="ECO:0000313" key="4">
    <source>
        <dbReference type="Proteomes" id="UP001234798"/>
    </source>
</evidence>
<keyword evidence="4" id="KW-1185">Reference proteome</keyword>
<feature type="region of interest" description="Disordered" evidence="1">
    <location>
        <begin position="163"/>
        <end position="183"/>
    </location>
</feature>
<organism evidence="3 4">
    <name type="scientific">Achromobacter seleniivolatilans</name>
    <dbReference type="NCBI Taxonomy" id="3047478"/>
    <lineage>
        <taxon>Bacteria</taxon>
        <taxon>Pseudomonadati</taxon>
        <taxon>Pseudomonadota</taxon>
        <taxon>Betaproteobacteria</taxon>
        <taxon>Burkholderiales</taxon>
        <taxon>Alcaligenaceae</taxon>
        <taxon>Achromobacter</taxon>
    </lineage>
</organism>
<evidence type="ECO:0000256" key="2">
    <source>
        <dbReference type="SAM" id="Phobius"/>
    </source>
</evidence>
<keyword evidence="2" id="KW-1133">Transmembrane helix</keyword>
<proteinExistence type="predicted"/>
<evidence type="ECO:0000256" key="1">
    <source>
        <dbReference type="SAM" id="MobiDB-lite"/>
    </source>
</evidence>
<sequence>MAIDSEPKDGDFARYIENLTRAGGTTPGRVPDKREASRQAASPIAAPASRPVPATTADSLSTAPWGKPALPPLQSRASTNPPGSTAPQQSDEGTVSMARRARQRKIGIILTIAGMLAGWAAVNIGFRALRNPHFDLDQLVPAIFLGFFAFMLFKAASGVRNPRKTLQDKLPPLKQSSYRKDGG</sequence>
<dbReference type="EMBL" id="CP132976">
    <property type="protein sequence ID" value="WMD21340.1"/>
    <property type="molecule type" value="Genomic_DNA"/>
</dbReference>
<dbReference type="RefSeq" id="WP_306945003.1">
    <property type="nucleotide sequence ID" value="NZ_CP132976.1"/>
</dbReference>
<dbReference type="Proteomes" id="UP001234798">
    <property type="component" value="Chromosome"/>
</dbReference>
<feature type="transmembrane region" description="Helical" evidence="2">
    <location>
        <begin position="138"/>
        <end position="156"/>
    </location>
</feature>
<feature type="region of interest" description="Disordered" evidence="1">
    <location>
        <begin position="1"/>
        <end position="98"/>
    </location>
</feature>
<feature type="transmembrane region" description="Helical" evidence="2">
    <location>
        <begin position="106"/>
        <end position="126"/>
    </location>
</feature>
<feature type="compositionally biased region" description="Basic and acidic residues" evidence="1">
    <location>
        <begin position="1"/>
        <end position="14"/>
    </location>
</feature>
<feature type="compositionally biased region" description="Low complexity" evidence="1">
    <location>
        <begin position="38"/>
        <end position="54"/>
    </location>
</feature>
<accession>A0ABY9M3J3</accession>
<keyword evidence="2" id="KW-0472">Membrane</keyword>
<name>A0ABY9M3J3_9BURK</name>
<evidence type="ECO:0000313" key="3">
    <source>
        <dbReference type="EMBL" id="WMD21340.1"/>
    </source>
</evidence>
<keyword evidence="2" id="KW-0812">Transmembrane</keyword>
<gene>
    <name evidence="3" type="ORF">RAS12_02945</name>
</gene>
<reference evidence="3 4" key="1">
    <citation type="submission" date="2023-08" db="EMBL/GenBank/DDBJ databases">
        <title>Achromobacter seleniivolatilans sp. nov., isolated from seleniferous soil.</title>
        <authorList>
            <person name="Zhang S."/>
            <person name="Li K."/>
            <person name="Peng J."/>
            <person name="Zhao Q."/>
            <person name="Wang H."/>
            <person name="Guo Y."/>
        </authorList>
    </citation>
    <scope>NUCLEOTIDE SEQUENCE [LARGE SCALE GENOMIC DNA]</scope>
    <source>
        <strain evidence="3 4">R39</strain>
    </source>
</reference>
<protein>
    <submittedName>
        <fullName evidence="3">Uncharacterized protein</fullName>
    </submittedName>
</protein>